<name>A0A9P6D9G2_PLEER</name>
<reference evidence="2" key="1">
    <citation type="submission" date="2020-11" db="EMBL/GenBank/DDBJ databases">
        <authorList>
            <consortium name="DOE Joint Genome Institute"/>
            <person name="Ahrendt S."/>
            <person name="Riley R."/>
            <person name="Andreopoulos W."/>
            <person name="Labutti K."/>
            <person name="Pangilinan J."/>
            <person name="Ruiz-Duenas F.J."/>
            <person name="Barrasa J.M."/>
            <person name="Sanchez-Garcia M."/>
            <person name="Camarero S."/>
            <person name="Miyauchi S."/>
            <person name="Serrano A."/>
            <person name="Linde D."/>
            <person name="Babiker R."/>
            <person name="Drula E."/>
            <person name="Ayuso-Fernandez I."/>
            <person name="Pacheco R."/>
            <person name="Padilla G."/>
            <person name="Ferreira P."/>
            <person name="Barriuso J."/>
            <person name="Kellner H."/>
            <person name="Castanera R."/>
            <person name="Alfaro M."/>
            <person name="Ramirez L."/>
            <person name="Pisabarro A.G."/>
            <person name="Kuo A."/>
            <person name="Tritt A."/>
            <person name="Lipzen A."/>
            <person name="He G."/>
            <person name="Yan M."/>
            <person name="Ng V."/>
            <person name="Cullen D."/>
            <person name="Martin F."/>
            <person name="Rosso M.-N."/>
            <person name="Henrissat B."/>
            <person name="Hibbett D."/>
            <person name="Martinez A.T."/>
            <person name="Grigoriev I.V."/>
        </authorList>
    </citation>
    <scope>NUCLEOTIDE SEQUENCE</scope>
    <source>
        <strain evidence="2">ATCC 90797</strain>
    </source>
</reference>
<dbReference type="AlphaFoldDB" id="A0A9P6D9G2"/>
<keyword evidence="3" id="KW-1185">Reference proteome</keyword>
<evidence type="ECO:0000313" key="3">
    <source>
        <dbReference type="Proteomes" id="UP000807025"/>
    </source>
</evidence>
<evidence type="ECO:0000313" key="2">
    <source>
        <dbReference type="EMBL" id="KAF9488649.1"/>
    </source>
</evidence>
<evidence type="ECO:0000256" key="1">
    <source>
        <dbReference type="SAM" id="MobiDB-lite"/>
    </source>
</evidence>
<gene>
    <name evidence="2" type="ORF">BDN71DRAFT_1512853</name>
</gene>
<proteinExistence type="predicted"/>
<feature type="region of interest" description="Disordered" evidence="1">
    <location>
        <begin position="454"/>
        <end position="481"/>
    </location>
</feature>
<dbReference type="EMBL" id="MU154703">
    <property type="protein sequence ID" value="KAF9488649.1"/>
    <property type="molecule type" value="Genomic_DNA"/>
</dbReference>
<dbReference type="OrthoDB" id="2662290at2759"/>
<dbReference type="Proteomes" id="UP000807025">
    <property type="component" value="Unassembled WGS sequence"/>
</dbReference>
<accession>A0A9P6D9G2</accession>
<sequence>MVDSQIYAKPLLVKRHGYPLWVPEPYGHSAIYRTKGVRIGDVGCITPEGAFQTLFNIRAPPDHPVNRRGVPEGFEQIHFDVDDIDCVPNFHPLNSTITSSFAGKRSLDVARSSPEALRTEDASGSQRYTWASTEGAILHLPKGASHIDTAKGKLKFREQAMCHAKNWYKFAFTCSDASNDSLYLITGCDKTRSWMIGAFSSDSDKPQTSIQLSPLAGIPEGQPSYSYLWWSANSAPSYCVGPFNDETIASNEDPKALAWDDAVFATDAPQGSNQCNFIRGYKIMLRRKVLRSLLGGPSSTLHGILSLIKNVAKRCIQRNTLSNDTTSYRDCWPFAFDKVSLIPDPSDSEDCHPSTLINNFLLKKYPNTKVAITHDDDWIDLINEKDRSWPTNNELLARLRRLHSFHYFQNVIFPVGKVIRLENGNKFLSDVDQQAYSPGRALLHWCTSSLGLSSHAGPKQREPGAPRMPEYANGSHGNLPK</sequence>
<comment type="caution">
    <text evidence="2">The sequence shown here is derived from an EMBL/GenBank/DDBJ whole genome shotgun (WGS) entry which is preliminary data.</text>
</comment>
<organism evidence="2 3">
    <name type="scientific">Pleurotus eryngii</name>
    <name type="common">Boletus of the steppes</name>
    <dbReference type="NCBI Taxonomy" id="5323"/>
    <lineage>
        <taxon>Eukaryota</taxon>
        <taxon>Fungi</taxon>
        <taxon>Dikarya</taxon>
        <taxon>Basidiomycota</taxon>
        <taxon>Agaricomycotina</taxon>
        <taxon>Agaricomycetes</taxon>
        <taxon>Agaricomycetidae</taxon>
        <taxon>Agaricales</taxon>
        <taxon>Pleurotineae</taxon>
        <taxon>Pleurotaceae</taxon>
        <taxon>Pleurotus</taxon>
    </lineage>
</organism>
<protein>
    <submittedName>
        <fullName evidence="2">Uncharacterized protein</fullName>
    </submittedName>
</protein>